<dbReference type="Pfam" id="PF01313">
    <property type="entry name" value="Bac_export_3"/>
    <property type="match status" value="1"/>
</dbReference>
<feature type="transmembrane region" description="Helical" evidence="7">
    <location>
        <begin position="51"/>
        <end position="73"/>
    </location>
</feature>
<reference evidence="9" key="1">
    <citation type="submission" date="2017-09" db="EMBL/GenBank/DDBJ databases">
        <title>Metaegenomics of thermophilic ammonia-oxidizing enrichment culture.</title>
        <authorList>
            <person name="Kato S."/>
            <person name="Suzuki K."/>
        </authorList>
    </citation>
    <scope>NUCLEOTIDE SEQUENCE [LARGE SCALE GENOMIC DNA]</scope>
</reference>
<evidence type="ECO:0000256" key="2">
    <source>
        <dbReference type="ARBA" id="ARBA00006156"/>
    </source>
</evidence>
<organism evidence="8 9">
    <name type="scientific">Candidatus Fervidibacter japonicus</name>
    <dbReference type="NCBI Taxonomy" id="2035412"/>
    <lineage>
        <taxon>Bacteria</taxon>
        <taxon>Candidatus Fervidibacterota</taxon>
        <taxon>Candidatus Fervidibacter</taxon>
    </lineage>
</organism>
<dbReference type="PIRSF" id="PIRSF004669">
    <property type="entry name" value="FliQ"/>
    <property type="match status" value="1"/>
</dbReference>
<evidence type="ECO:0000313" key="9">
    <source>
        <dbReference type="Proteomes" id="UP000236173"/>
    </source>
</evidence>
<dbReference type="PANTHER" id="PTHR34040:SF2">
    <property type="entry name" value="FLAGELLAR BIOSYNTHETIC PROTEIN FLIQ"/>
    <property type="match status" value="1"/>
</dbReference>
<proteinExistence type="inferred from homology"/>
<evidence type="ECO:0000313" key="8">
    <source>
        <dbReference type="EMBL" id="GBC99006.1"/>
    </source>
</evidence>
<evidence type="ECO:0000256" key="6">
    <source>
        <dbReference type="ARBA" id="ARBA00023136"/>
    </source>
</evidence>
<comment type="similarity">
    <text evidence="2">Belongs to the FliQ/MopD/SpaQ family.</text>
</comment>
<evidence type="ECO:0000256" key="3">
    <source>
        <dbReference type="ARBA" id="ARBA00022475"/>
    </source>
</evidence>
<comment type="caution">
    <text evidence="8">The sequence shown here is derived from an EMBL/GenBank/DDBJ whole genome shotgun (WGS) entry which is preliminary data.</text>
</comment>
<evidence type="ECO:0000256" key="1">
    <source>
        <dbReference type="ARBA" id="ARBA00004651"/>
    </source>
</evidence>
<accession>A0A2H5XCV6</accession>
<evidence type="ECO:0000256" key="5">
    <source>
        <dbReference type="ARBA" id="ARBA00022989"/>
    </source>
</evidence>
<protein>
    <recommendedName>
        <fullName evidence="10">Flagellar biosynthetic protein FliQ</fullName>
    </recommendedName>
</protein>
<sequence length="90" mass="9265">MTPAFAVDVMRQAMLVGLTLALPPLLAVLVVGLIIGILQAATGIQEFTLTFVPKVLTVLALALLLGALGLGLASEFTARVLSLIPQVTGQ</sequence>
<keyword evidence="4 7" id="KW-0812">Transmembrane</keyword>
<evidence type="ECO:0008006" key="10">
    <source>
        <dbReference type="Google" id="ProtNLM"/>
    </source>
</evidence>
<dbReference type="PANTHER" id="PTHR34040">
    <property type="entry name" value="FLAGELLAR BIOSYNTHETIC PROTEIN FLIQ"/>
    <property type="match status" value="1"/>
</dbReference>
<gene>
    <name evidence="8" type="ORF">HRbin17_01527</name>
</gene>
<evidence type="ECO:0000256" key="7">
    <source>
        <dbReference type="SAM" id="Phobius"/>
    </source>
</evidence>
<dbReference type="GO" id="GO:0009306">
    <property type="term" value="P:protein secretion"/>
    <property type="evidence" value="ECO:0007669"/>
    <property type="project" value="InterPro"/>
</dbReference>
<name>A0A2H5XCV6_9BACT</name>
<dbReference type="InterPro" id="IPR002191">
    <property type="entry name" value="Bac_export_3"/>
</dbReference>
<keyword evidence="6 7" id="KW-0472">Membrane</keyword>
<dbReference type="PRINTS" id="PR00952">
    <property type="entry name" value="TYPE3IMQPROT"/>
</dbReference>
<dbReference type="EMBL" id="BEHT01000019">
    <property type="protein sequence ID" value="GBC99006.1"/>
    <property type="molecule type" value="Genomic_DNA"/>
</dbReference>
<keyword evidence="3" id="KW-1003">Cell membrane</keyword>
<comment type="subcellular location">
    <subcellularLocation>
        <location evidence="1">Cell membrane</location>
        <topology evidence="1">Multi-pass membrane protein</topology>
    </subcellularLocation>
</comment>
<feature type="transmembrane region" description="Helical" evidence="7">
    <location>
        <begin position="12"/>
        <end position="39"/>
    </location>
</feature>
<dbReference type="Proteomes" id="UP000236173">
    <property type="component" value="Unassembled WGS sequence"/>
</dbReference>
<evidence type="ECO:0000256" key="4">
    <source>
        <dbReference type="ARBA" id="ARBA00022692"/>
    </source>
</evidence>
<keyword evidence="5 7" id="KW-1133">Transmembrane helix</keyword>
<dbReference type="GO" id="GO:0005886">
    <property type="term" value="C:plasma membrane"/>
    <property type="evidence" value="ECO:0007669"/>
    <property type="project" value="UniProtKB-SubCell"/>
</dbReference>
<dbReference type="AlphaFoldDB" id="A0A2H5XCV6"/>